<sequence length="1009" mass="106977">SSHLSFLRISHRTSGNFMLLNRTLRIEHGSSLMFDTCQIFTTTATFIRVDSGVTTVINGSALLLRNSTVGDPTFTYSTFHFADATTFSLGSVLLFENSNLMGGDSSLVTAMNGISFLTNSMFALFGNTLGRSSSLTGSYTLTVASNSSFVARTNNFALSSGGVAQSSITAPFLMEFSCMNTALAGMVDTSAKLATAGFSLTNMRMSTCNERCLLGTTCFPSLTSSFDDATCTCVCSPGGYGARCLPVDPPRTAASWQPTSWQRSNYGTYVFRDVSMPIEEINFRNGTSYTFINVTFGFQNVSFDLNQFDINTPTINIYFENCTMANTRLYFSGAPLLSRAFVAPVNITIRNSVMTNGGLIGFAYFFPVQSSILIDGLKLLSDVPSGGFSVPFQSDSDSSVSFGSFTAVDSTIIIRNSIINTTNRPILFVTSGLRNTSFMFVDSISYPGLIQTANAVILTSVVVLRSLIYGPTTTQIGVLPSLGGSAAAPAAVILEDSILFGSVYPYGITIPANGASFISRSIVDFTSMLSSSTQAFSNGAQYVLADSTVSQTQTFSSAPTGNFTNYVVQCSTRLGNTPIDSSMTNVATPQFVACTSQCTMTALCFLPYTASFDTTTCTCNCNSYGFGPRCMPFTPMEVSYNTPSQSASGSFTLSDTTVTSDVLLPSVQQLHTMTFLRVVFTGVKSGVRIALTRMQTGALVITFTDCTFLNGTQAVIYGEPVATKALRTATVTFLRCDFQNGILGFSRGFGNARILISSCIFNITSQQDMQQLSMPTNIASSTSPAIVLHGLTLQNSSLIFDNTTISSVEAAITAPHELIVQGGSLLAFRSCTVFALLSALRLTSVSISGSSTMSFESSAFGCGGSCVYIITTLTLSDFAQMIFFETTMTADTGRVLRVLTSATITGASVILLDRVVTSGASATTILNFASAAFTNMSYVQLHHVHAAQTALLSSSFDSSSFFVAQCVVAGGIDLDTVASVVAAGGPSTATVLPCTTCNNGNTELTTNPL</sequence>
<gene>
    <name evidence="2" type="ORF">BSAL_63355</name>
</gene>
<feature type="non-terminal residue" evidence="2">
    <location>
        <position position="1009"/>
    </location>
</feature>
<dbReference type="AlphaFoldDB" id="A0A0S4IMT4"/>
<dbReference type="Pfam" id="PF22279">
    <property type="entry name" value="DGF-1_N"/>
    <property type="match status" value="1"/>
</dbReference>
<evidence type="ECO:0000313" key="3">
    <source>
        <dbReference type="Proteomes" id="UP000051952"/>
    </source>
</evidence>
<dbReference type="EMBL" id="CYKH01000347">
    <property type="protein sequence ID" value="CUF53110.1"/>
    <property type="molecule type" value="Genomic_DNA"/>
</dbReference>
<dbReference type="InterPro" id="IPR053914">
    <property type="entry name" value="DGF-1_N"/>
</dbReference>
<feature type="non-terminal residue" evidence="2">
    <location>
        <position position="1"/>
    </location>
</feature>
<name>A0A0S4IMT4_BODSA</name>
<dbReference type="Proteomes" id="UP000051952">
    <property type="component" value="Unassembled WGS sequence"/>
</dbReference>
<dbReference type="VEuPathDB" id="TriTrypDB:BSAL_63355"/>
<dbReference type="OMA" id="CHESPSE"/>
<protein>
    <submittedName>
        <fullName evidence="2">DGF-1-like protein, putative</fullName>
    </submittedName>
</protein>
<evidence type="ECO:0000259" key="1">
    <source>
        <dbReference type="Pfam" id="PF22279"/>
    </source>
</evidence>
<keyword evidence="3" id="KW-1185">Reference proteome</keyword>
<reference evidence="3" key="1">
    <citation type="submission" date="2015-09" db="EMBL/GenBank/DDBJ databases">
        <authorList>
            <consortium name="Pathogen Informatics"/>
        </authorList>
    </citation>
    <scope>NUCLEOTIDE SEQUENCE [LARGE SCALE GENOMIC DNA]</scope>
    <source>
        <strain evidence="3">Lake Konstanz</strain>
    </source>
</reference>
<organism evidence="2 3">
    <name type="scientific">Bodo saltans</name>
    <name type="common">Flagellated protozoan</name>
    <dbReference type="NCBI Taxonomy" id="75058"/>
    <lineage>
        <taxon>Eukaryota</taxon>
        <taxon>Discoba</taxon>
        <taxon>Euglenozoa</taxon>
        <taxon>Kinetoplastea</taxon>
        <taxon>Metakinetoplastina</taxon>
        <taxon>Eubodonida</taxon>
        <taxon>Bodonidae</taxon>
        <taxon>Bodo</taxon>
    </lineage>
</organism>
<feature type="domain" description="Dispersed gene family protein 1 N-terminal" evidence="1">
    <location>
        <begin position="153"/>
        <end position="245"/>
    </location>
</feature>
<evidence type="ECO:0000313" key="2">
    <source>
        <dbReference type="EMBL" id="CUF53110.1"/>
    </source>
</evidence>
<proteinExistence type="predicted"/>
<accession>A0A0S4IMT4</accession>
<dbReference type="OrthoDB" id="282081at2759"/>